<evidence type="ECO:0000256" key="2">
    <source>
        <dbReference type="ARBA" id="ARBA00004123"/>
    </source>
</evidence>
<evidence type="ECO:0000256" key="4">
    <source>
        <dbReference type="ARBA" id="ARBA00022723"/>
    </source>
</evidence>
<organism evidence="13 14">
    <name type="scientific">Polarella glacialis</name>
    <name type="common">Dinoflagellate</name>
    <dbReference type="NCBI Taxonomy" id="89957"/>
    <lineage>
        <taxon>Eukaryota</taxon>
        <taxon>Sar</taxon>
        <taxon>Alveolata</taxon>
        <taxon>Dinophyceae</taxon>
        <taxon>Suessiales</taxon>
        <taxon>Suessiaceae</taxon>
        <taxon>Polarella</taxon>
    </lineage>
</organism>
<evidence type="ECO:0000256" key="12">
    <source>
        <dbReference type="ARBA" id="ARBA00023254"/>
    </source>
</evidence>
<dbReference type="GO" id="GO:0051321">
    <property type="term" value="P:meiotic cell cycle"/>
    <property type="evidence" value="ECO:0007669"/>
    <property type="project" value="UniProtKB-KW"/>
</dbReference>
<feature type="non-terminal residue" evidence="13">
    <location>
        <position position="195"/>
    </location>
</feature>
<dbReference type="PANTHER" id="PTHR21077">
    <property type="entry name" value="EME1 PROTEIN"/>
    <property type="match status" value="1"/>
</dbReference>
<evidence type="ECO:0000256" key="3">
    <source>
        <dbReference type="ARBA" id="ARBA00022722"/>
    </source>
</evidence>
<proteinExistence type="predicted"/>
<gene>
    <name evidence="13" type="ORF">PGLA1383_LOCUS14510</name>
</gene>
<evidence type="ECO:0000256" key="5">
    <source>
        <dbReference type="ARBA" id="ARBA00022759"/>
    </source>
</evidence>
<keyword evidence="3" id="KW-0540">Nuclease</keyword>
<evidence type="ECO:0000256" key="1">
    <source>
        <dbReference type="ARBA" id="ARBA00001946"/>
    </source>
</evidence>
<name>A0A813E4M9_POLGL</name>
<dbReference type="GO" id="GO:0006310">
    <property type="term" value="P:DNA recombination"/>
    <property type="evidence" value="ECO:0007669"/>
    <property type="project" value="UniProtKB-KW"/>
</dbReference>
<evidence type="ECO:0000256" key="9">
    <source>
        <dbReference type="ARBA" id="ARBA00023172"/>
    </source>
</evidence>
<keyword evidence="5" id="KW-0255">Endonuclease</keyword>
<comment type="subcellular location">
    <subcellularLocation>
        <location evidence="2">Nucleus</location>
    </subcellularLocation>
</comment>
<evidence type="ECO:0000313" key="14">
    <source>
        <dbReference type="Proteomes" id="UP000654075"/>
    </source>
</evidence>
<keyword evidence="14" id="KW-1185">Reference proteome</keyword>
<dbReference type="GO" id="GO:0006281">
    <property type="term" value="P:DNA repair"/>
    <property type="evidence" value="ECO:0007669"/>
    <property type="project" value="UniProtKB-KW"/>
</dbReference>
<dbReference type="InterPro" id="IPR042530">
    <property type="entry name" value="EME1/EME2_C"/>
</dbReference>
<dbReference type="AlphaFoldDB" id="A0A813E4M9"/>
<keyword evidence="4" id="KW-0479">Metal-binding</keyword>
<evidence type="ECO:0000256" key="7">
    <source>
        <dbReference type="ARBA" id="ARBA00022801"/>
    </source>
</evidence>
<evidence type="ECO:0000256" key="10">
    <source>
        <dbReference type="ARBA" id="ARBA00023204"/>
    </source>
</evidence>
<dbReference type="OrthoDB" id="343092at2759"/>
<keyword evidence="8" id="KW-0460">Magnesium</keyword>
<keyword evidence="9" id="KW-0233">DNA recombination</keyword>
<evidence type="ECO:0000256" key="11">
    <source>
        <dbReference type="ARBA" id="ARBA00023242"/>
    </source>
</evidence>
<dbReference type="GO" id="GO:0005634">
    <property type="term" value="C:nucleus"/>
    <property type="evidence" value="ECO:0007669"/>
    <property type="project" value="UniProtKB-SubCell"/>
</dbReference>
<keyword evidence="7" id="KW-0378">Hydrolase</keyword>
<dbReference type="GO" id="GO:0048476">
    <property type="term" value="C:Holliday junction resolvase complex"/>
    <property type="evidence" value="ECO:0007669"/>
    <property type="project" value="InterPro"/>
</dbReference>
<sequence>VGQLVEWLGSAPRPFCQSRLMLLLSGARAASLGAAAASALSAALLRWGAGFVEVRSPEHAAEYTAQCAAAVATSRKRRVPSRFKVPGVRCQSLPQNPDDRLRITWVSQLMQIPGVSEEVAKAVAGRHPTPAALLEAVAAAASGGESVDAAVADAFLADLEYPIRGKKGTRRLGPVVSRRIFALFHPGVLPEHVLV</sequence>
<protein>
    <submittedName>
        <fullName evidence="13">Uncharacterized protein</fullName>
    </submittedName>
</protein>
<keyword evidence="6" id="KW-0227">DNA damage</keyword>
<evidence type="ECO:0000313" key="13">
    <source>
        <dbReference type="EMBL" id="CAE8596037.1"/>
    </source>
</evidence>
<evidence type="ECO:0000256" key="6">
    <source>
        <dbReference type="ARBA" id="ARBA00022763"/>
    </source>
</evidence>
<dbReference type="GO" id="GO:0004519">
    <property type="term" value="F:endonuclease activity"/>
    <property type="evidence" value="ECO:0007669"/>
    <property type="project" value="UniProtKB-KW"/>
</dbReference>
<dbReference type="Proteomes" id="UP000654075">
    <property type="component" value="Unassembled WGS sequence"/>
</dbReference>
<dbReference type="EMBL" id="CAJNNV010008296">
    <property type="protein sequence ID" value="CAE8596037.1"/>
    <property type="molecule type" value="Genomic_DNA"/>
</dbReference>
<keyword evidence="11" id="KW-0539">Nucleus</keyword>
<dbReference type="GO" id="GO:0046872">
    <property type="term" value="F:metal ion binding"/>
    <property type="evidence" value="ECO:0007669"/>
    <property type="project" value="UniProtKB-KW"/>
</dbReference>
<dbReference type="PANTHER" id="PTHR21077:SF5">
    <property type="entry name" value="CROSSOVER JUNCTION ENDONUCLEASE MMS4"/>
    <property type="match status" value="1"/>
</dbReference>
<accession>A0A813E4M9</accession>
<keyword evidence="10" id="KW-0234">DNA repair</keyword>
<dbReference type="GO" id="GO:0016787">
    <property type="term" value="F:hydrolase activity"/>
    <property type="evidence" value="ECO:0007669"/>
    <property type="project" value="UniProtKB-KW"/>
</dbReference>
<dbReference type="InterPro" id="IPR033310">
    <property type="entry name" value="Mms4/EME1/EME2"/>
</dbReference>
<evidence type="ECO:0000256" key="8">
    <source>
        <dbReference type="ARBA" id="ARBA00022842"/>
    </source>
</evidence>
<keyword evidence="12" id="KW-0469">Meiosis</keyword>
<reference evidence="13" key="1">
    <citation type="submission" date="2021-02" db="EMBL/GenBank/DDBJ databases">
        <authorList>
            <person name="Dougan E. K."/>
            <person name="Rhodes N."/>
            <person name="Thang M."/>
            <person name="Chan C."/>
        </authorList>
    </citation>
    <scope>NUCLEOTIDE SEQUENCE</scope>
</reference>
<dbReference type="Gene3D" id="1.10.150.670">
    <property type="entry name" value="Crossover junction endonuclease EME1, DNA-binding domain"/>
    <property type="match status" value="1"/>
</dbReference>
<comment type="caution">
    <text evidence="13">The sequence shown here is derived from an EMBL/GenBank/DDBJ whole genome shotgun (WGS) entry which is preliminary data.</text>
</comment>
<comment type="cofactor">
    <cofactor evidence="1">
        <name>Mg(2+)</name>
        <dbReference type="ChEBI" id="CHEBI:18420"/>
    </cofactor>
</comment>
<dbReference type="Pfam" id="PF21292">
    <property type="entry name" value="EME1-MUS81_C"/>
    <property type="match status" value="1"/>
</dbReference>